<organism evidence="3 4">
    <name type="scientific">Halococcus hamelinensis 100A6</name>
    <dbReference type="NCBI Taxonomy" id="1132509"/>
    <lineage>
        <taxon>Archaea</taxon>
        <taxon>Methanobacteriati</taxon>
        <taxon>Methanobacteriota</taxon>
        <taxon>Stenosarchaea group</taxon>
        <taxon>Halobacteria</taxon>
        <taxon>Halobacteriales</taxon>
        <taxon>Halococcaceae</taxon>
        <taxon>Halococcus</taxon>
    </lineage>
</organism>
<dbReference type="EMBL" id="AOMB01000041">
    <property type="protein sequence ID" value="EMA36506.1"/>
    <property type="molecule type" value="Genomic_DNA"/>
</dbReference>
<dbReference type="Proteomes" id="UP000011566">
    <property type="component" value="Unassembled WGS sequence"/>
</dbReference>
<dbReference type="AlphaFoldDB" id="M0LSW4"/>
<feature type="compositionally biased region" description="Polar residues" evidence="1">
    <location>
        <begin position="15"/>
        <end position="25"/>
    </location>
</feature>
<reference evidence="3 4" key="1">
    <citation type="journal article" date="2014" name="PLoS Genet.">
        <title>Phylogenetically driven sequencing of extremely halophilic archaea reveals strategies for static and dynamic osmo-response.</title>
        <authorList>
            <person name="Becker E.A."/>
            <person name="Seitzer P.M."/>
            <person name="Tritt A."/>
            <person name="Larsen D."/>
            <person name="Krusor M."/>
            <person name="Yao A.I."/>
            <person name="Wu D."/>
            <person name="Madern D."/>
            <person name="Eisen J.A."/>
            <person name="Darling A.E."/>
            <person name="Facciotti M.T."/>
        </authorList>
    </citation>
    <scope>NUCLEOTIDE SEQUENCE [LARGE SCALE GENOMIC DNA]</scope>
    <source>
        <strain evidence="3 4">100A6</strain>
    </source>
</reference>
<dbReference type="RefSeq" id="WP_007695188.1">
    <property type="nucleotide sequence ID" value="NZ_AJRK01000014.1"/>
</dbReference>
<evidence type="ECO:0000256" key="1">
    <source>
        <dbReference type="SAM" id="MobiDB-lite"/>
    </source>
</evidence>
<keyword evidence="4" id="KW-1185">Reference proteome</keyword>
<proteinExistence type="predicted"/>
<gene>
    <name evidence="3" type="ORF">C447_14651</name>
</gene>
<evidence type="ECO:0000313" key="4">
    <source>
        <dbReference type="Proteomes" id="UP000011566"/>
    </source>
</evidence>
<dbReference type="PATRIC" id="fig|1132509.6.peg.3413"/>
<dbReference type="OrthoDB" id="21363at2157"/>
<evidence type="ECO:0000259" key="2">
    <source>
        <dbReference type="Pfam" id="PF24035"/>
    </source>
</evidence>
<feature type="domain" description="DUF7344" evidence="2">
    <location>
        <begin position="28"/>
        <end position="101"/>
    </location>
</feature>
<evidence type="ECO:0000313" key="3">
    <source>
        <dbReference type="EMBL" id="EMA36506.1"/>
    </source>
</evidence>
<feature type="region of interest" description="Disordered" evidence="1">
    <location>
        <begin position="1"/>
        <end position="28"/>
    </location>
</feature>
<comment type="caution">
    <text evidence="3">The sequence shown here is derived from an EMBL/GenBank/DDBJ whole genome shotgun (WGS) entry which is preliminary data.</text>
</comment>
<name>M0LSW4_9EURY</name>
<protein>
    <recommendedName>
        <fullName evidence="2">DUF7344 domain-containing protein</fullName>
    </recommendedName>
</protein>
<sequence length="125" mass="13467">MTQRFPSPSGGPAETVTSTPATPSGSADARQRHALAYLSRFEYPVELRTLAAYVAADEGNVPVEAVDDRAREETAIALHHIDLPHLIDVGVVAYDPESRMVVATETAPIGRYVDVTDGFRSFDPA</sequence>
<dbReference type="InterPro" id="IPR055768">
    <property type="entry name" value="DUF7344"/>
</dbReference>
<dbReference type="eggNOG" id="arCOG03828">
    <property type="taxonomic scope" value="Archaea"/>
</dbReference>
<accession>M0LSW4</accession>
<dbReference type="Pfam" id="PF24035">
    <property type="entry name" value="DUF7344"/>
    <property type="match status" value="1"/>
</dbReference>